<evidence type="ECO:0000256" key="5">
    <source>
        <dbReference type="ARBA" id="ARBA00022917"/>
    </source>
</evidence>
<evidence type="ECO:0000313" key="12">
    <source>
        <dbReference type="Proteomes" id="UP000033930"/>
    </source>
</evidence>
<dbReference type="InterPro" id="IPR000178">
    <property type="entry name" value="TF_IF2_bacterial-like"/>
</dbReference>
<dbReference type="Pfam" id="PF22042">
    <property type="entry name" value="EF-G_D2"/>
    <property type="match status" value="1"/>
</dbReference>
<feature type="binding site" evidence="7">
    <location>
        <begin position="275"/>
        <end position="278"/>
    </location>
    <ligand>
        <name>GTP</name>
        <dbReference type="ChEBI" id="CHEBI:37565"/>
    </ligand>
</feature>
<dbReference type="SUPFAM" id="SSF52156">
    <property type="entry name" value="Initiation factor IF2/eIF5b, domain 3"/>
    <property type="match status" value="1"/>
</dbReference>
<dbReference type="Pfam" id="PF00009">
    <property type="entry name" value="GTP_EFTU"/>
    <property type="match status" value="1"/>
</dbReference>
<name>A0A0G0XPC2_9BACT</name>
<dbReference type="AlphaFoldDB" id="A0A0G0XPC2"/>
<keyword evidence="6 7" id="KW-0342">GTP-binding</keyword>
<feature type="region of interest" description="Disordered" evidence="9">
    <location>
        <begin position="434"/>
        <end position="461"/>
    </location>
</feature>
<dbReference type="FunFam" id="3.40.50.300:FF:000019">
    <property type="entry name" value="Translation initiation factor IF-2"/>
    <property type="match status" value="1"/>
</dbReference>
<proteinExistence type="inferred from homology"/>
<dbReference type="HAMAP" id="MF_00100_B">
    <property type="entry name" value="IF_2_B"/>
    <property type="match status" value="1"/>
</dbReference>
<dbReference type="SUPFAM" id="SSF50447">
    <property type="entry name" value="Translation proteins"/>
    <property type="match status" value="2"/>
</dbReference>
<dbReference type="CDD" id="cd01887">
    <property type="entry name" value="IF2_eIF5B"/>
    <property type="match status" value="1"/>
</dbReference>
<dbReference type="InterPro" id="IPR044145">
    <property type="entry name" value="IF2_II"/>
</dbReference>
<keyword evidence="5 7" id="KW-0648">Protein biosynthesis</keyword>
<gene>
    <name evidence="7" type="primary">infB</name>
    <name evidence="11" type="ORF">UU50_C0016G0017</name>
</gene>
<dbReference type="InterPro" id="IPR027417">
    <property type="entry name" value="P-loop_NTPase"/>
</dbReference>
<dbReference type="CDD" id="cd03702">
    <property type="entry name" value="IF2_mtIF2_II"/>
    <property type="match status" value="1"/>
</dbReference>
<feature type="binding site" evidence="7">
    <location>
        <begin position="175"/>
        <end position="182"/>
    </location>
    <ligand>
        <name>GTP</name>
        <dbReference type="ChEBI" id="CHEBI:37565"/>
    </ligand>
</feature>
<evidence type="ECO:0000259" key="10">
    <source>
        <dbReference type="PROSITE" id="PS51722"/>
    </source>
</evidence>
<evidence type="ECO:0000256" key="1">
    <source>
        <dbReference type="ARBA" id="ARBA00007733"/>
    </source>
</evidence>
<feature type="region of interest" description="G-domain" evidence="7">
    <location>
        <begin position="169"/>
        <end position="317"/>
    </location>
</feature>
<evidence type="ECO:0000256" key="3">
    <source>
        <dbReference type="ARBA" id="ARBA00022540"/>
    </source>
</evidence>
<dbReference type="GO" id="GO:0003743">
    <property type="term" value="F:translation initiation factor activity"/>
    <property type="evidence" value="ECO:0007669"/>
    <property type="project" value="UniProtKB-UniRule"/>
</dbReference>
<dbReference type="InterPro" id="IPR036925">
    <property type="entry name" value="TIF_IF2_dom3_sf"/>
</dbReference>
<dbReference type="GO" id="GO:0003924">
    <property type="term" value="F:GTPase activity"/>
    <property type="evidence" value="ECO:0007669"/>
    <property type="project" value="UniProtKB-UniRule"/>
</dbReference>
<keyword evidence="3 7" id="KW-0396">Initiation factor</keyword>
<dbReference type="InterPro" id="IPR009000">
    <property type="entry name" value="Transl_B-barrel_sf"/>
</dbReference>
<evidence type="ECO:0000256" key="8">
    <source>
        <dbReference type="RuleBase" id="RU000644"/>
    </source>
</evidence>
<evidence type="ECO:0000256" key="7">
    <source>
        <dbReference type="HAMAP-Rule" id="MF_00100"/>
    </source>
</evidence>
<dbReference type="InterPro" id="IPR000795">
    <property type="entry name" value="T_Tr_GTP-bd_dom"/>
</dbReference>
<dbReference type="PANTHER" id="PTHR43381:SF5">
    <property type="entry name" value="TR-TYPE G DOMAIN-CONTAINING PROTEIN"/>
    <property type="match status" value="1"/>
</dbReference>
<dbReference type="InterPro" id="IPR015760">
    <property type="entry name" value="TIF_IF2"/>
</dbReference>
<dbReference type="SUPFAM" id="SSF52540">
    <property type="entry name" value="P-loop containing nucleoside triphosphate hydrolases"/>
    <property type="match status" value="1"/>
</dbReference>
<keyword evidence="4 7" id="KW-0547">Nucleotide-binding</keyword>
<comment type="caution">
    <text evidence="11">The sequence shown here is derived from an EMBL/GenBank/DDBJ whole genome shotgun (WGS) entry which is preliminary data.</text>
</comment>
<comment type="subcellular location">
    <subcellularLocation>
        <location evidence="7">Cytoplasm</location>
    </subcellularLocation>
</comment>
<dbReference type="InterPro" id="IPR053905">
    <property type="entry name" value="EF-G-like_DII"/>
</dbReference>
<dbReference type="GO" id="GO:0005525">
    <property type="term" value="F:GTP binding"/>
    <property type="evidence" value="ECO:0007669"/>
    <property type="project" value="UniProtKB-KW"/>
</dbReference>
<dbReference type="InterPro" id="IPR006847">
    <property type="entry name" value="IF2_N"/>
</dbReference>
<evidence type="ECO:0000256" key="4">
    <source>
        <dbReference type="ARBA" id="ARBA00022741"/>
    </source>
</evidence>
<feature type="compositionally biased region" description="Basic and acidic residues" evidence="9">
    <location>
        <begin position="446"/>
        <end position="456"/>
    </location>
</feature>
<comment type="similarity">
    <text evidence="1 7 8">Belongs to the TRAFAC class translation factor GTPase superfamily. Classic translation factor GTPase family. IF-2 subfamily.</text>
</comment>
<dbReference type="Gene3D" id="3.40.50.300">
    <property type="entry name" value="P-loop containing nucleotide triphosphate hydrolases"/>
    <property type="match status" value="1"/>
</dbReference>
<evidence type="ECO:0000256" key="9">
    <source>
        <dbReference type="SAM" id="MobiDB-lite"/>
    </source>
</evidence>
<protein>
    <recommendedName>
        <fullName evidence="2 7">Translation initiation factor IF-2</fullName>
    </recommendedName>
</protein>
<dbReference type="PATRIC" id="fig|1618983.3.peg.697"/>
<dbReference type="NCBIfam" id="TIGR00231">
    <property type="entry name" value="small_GTP"/>
    <property type="match status" value="1"/>
</dbReference>
<dbReference type="PANTHER" id="PTHR43381">
    <property type="entry name" value="TRANSLATION INITIATION FACTOR IF-2-RELATED"/>
    <property type="match status" value="1"/>
</dbReference>
<dbReference type="EMBL" id="LCAW01000016">
    <property type="protein sequence ID" value="KKR98640.1"/>
    <property type="molecule type" value="Genomic_DNA"/>
</dbReference>
<feature type="binding site" evidence="7">
    <location>
        <begin position="221"/>
        <end position="225"/>
    </location>
    <ligand>
        <name>GTP</name>
        <dbReference type="ChEBI" id="CHEBI:37565"/>
    </ligand>
</feature>
<reference evidence="11 12" key="1">
    <citation type="journal article" date="2015" name="Nature">
        <title>rRNA introns, odd ribosomes, and small enigmatic genomes across a large radiation of phyla.</title>
        <authorList>
            <person name="Brown C.T."/>
            <person name="Hug L.A."/>
            <person name="Thomas B.C."/>
            <person name="Sharon I."/>
            <person name="Castelle C.J."/>
            <person name="Singh A."/>
            <person name="Wilkins M.J."/>
            <person name="Williams K.H."/>
            <person name="Banfield J.F."/>
        </authorList>
    </citation>
    <scope>NUCLEOTIDE SEQUENCE [LARGE SCALE GENOMIC DNA]</scope>
</reference>
<dbReference type="Gene3D" id="2.40.30.10">
    <property type="entry name" value="Translation factors"/>
    <property type="match status" value="2"/>
</dbReference>
<evidence type="ECO:0000256" key="2">
    <source>
        <dbReference type="ARBA" id="ARBA00020675"/>
    </source>
</evidence>
<dbReference type="Gene3D" id="3.40.50.10050">
    <property type="entry name" value="Translation initiation factor IF- 2, domain 3"/>
    <property type="match status" value="1"/>
</dbReference>
<comment type="function">
    <text evidence="7 8">One of the essential components for the initiation of protein synthesis. Protects formylmethionyl-tRNA from spontaneous hydrolysis and promotes its binding to the 30S ribosomal subunits. Also involved in the hydrolysis of GTP during the formation of the 70S ribosomal complex.</text>
</comment>
<accession>A0A0G0XPC2</accession>
<evidence type="ECO:0000256" key="6">
    <source>
        <dbReference type="ARBA" id="ARBA00023134"/>
    </source>
</evidence>
<evidence type="ECO:0000313" key="11">
    <source>
        <dbReference type="EMBL" id="KKR98640.1"/>
    </source>
</evidence>
<dbReference type="Proteomes" id="UP000033930">
    <property type="component" value="Unassembled WGS sequence"/>
</dbReference>
<dbReference type="InterPro" id="IPR023115">
    <property type="entry name" value="TIF_IF2_dom3"/>
</dbReference>
<dbReference type="NCBIfam" id="TIGR00487">
    <property type="entry name" value="IF-2"/>
    <property type="match status" value="1"/>
</dbReference>
<dbReference type="PROSITE" id="PS51722">
    <property type="entry name" value="G_TR_2"/>
    <property type="match status" value="1"/>
</dbReference>
<keyword evidence="7" id="KW-0963">Cytoplasm</keyword>
<dbReference type="Pfam" id="PF11987">
    <property type="entry name" value="IF-2"/>
    <property type="match status" value="1"/>
</dbReference>
<dbReference type="Pfam" id="PF04760">
    <property type="entry name" value="IF2_N"/>
    <property type="match status" value="1"/>
</dbReference>
<organism evidence="11 12">
    <name type="scientific">Candidatus Uhrbacteria bacterium GW2011_GWC1_41_20</name>
    <dbReference type="NCBI Taxonomy" id="1618983"/>
    <lineage>
        <taxon>Bacteria</taxon>
        <taxon>Candidatus Uhriibacteriota</taxon>
    </lineage>
</organism>
<sequence>MNISELARRLRVSTDELRDKLPELGFDIGSKAIKIPDREAGRIEYAWRQYRKRQFLGKKRDEQRARAERKQRVLEGTAQKISIPQALTVREFSDKLEMPIAKVMQELMRAGILASLNERIDFDTATIIAEDLGFITEPEDKTQQEDDQKGLEKLEVVLANRDNITDRAPVVVVMGHVDHGKTKLLDAIRHTNVVDTEHGGITQHIGAYQVVRNDREITFIDTPGHEAFTVMRSRGAKVADIAIIVVAADDGVQPQTREAVDIVKAAKLPFLVAINKIDKENANIEKIKTQLAELGLIPEEWGGKTIMVPISAKLNQNIDQILDMLLLVADMEKEKIVADPTRRAIGTIIESKVEKSQGPVATVLVQSGTLHLGDALGVRGAYYGKVRAMQAWDGKKISEAVPSTPVRILGFKDAPSIGDVMEVPEDAKSLEKLKEQPSRKIGAGEMKVHSSQREDAGLEEEGSDKKVNLNIIIRADVLGSLEAIIGMIDKIKSPYVGVKIIARGLGNVTDADVLSAEASNAWIFAFNVKPPTAVEILARDKKVELSRYAVIYKLFEDLVDRLRLLIPAEQVYTELGSVKILATFQKMEKGCVIGGKVTKGRIEVGATARVVRDEQVIAEGKIKGLQISKMVVKDVEQGNDCGIEFAGKAKIEPDDILEIYKEEEKARTLEVEGSKSR</sequence>
<dbReference type="FunFam" id="3.40.50.10050:FF:000001">
    <property type="entry name" value="Translation initiation factor IF-2"/>
    <property type="match status" value="1"/>
</dbReference>
<dbReference type="InterPro" id="IPR005225">
    <property type="entry name" value="Small_GTP-bd"/>
</dbReference>
<dbReference type="GO" id="GO:0005829">
    <property type="term" value="C:cytosol"/>
    <property type="evidence" value="ECO:0007669"/>
    <property type="project" value="TreeGrafter"/>
</dbReference>
<feature type="domain" description="Tr-type G" evidence="10">
    <location>
        <begin position="166"/>
        <end position="341"/>
    </location>
</feature>